<dbReference type="AlphaFoldDB" id="A0A7R9Z3L7"/>
<name>A0A7R9Z3L7_9STRA</name>
<feature type="region of interest" description="Disordered" evidence="1">
    <location>
        <begin position="195"/>
        <end position="240"/>
    </location>
</feature>
<gene>
    <name evidence="3" type="ORF">TDUB1175_LOCUS6998</name>
</gene>
<organism evidence="3">
    <name type="scientific">Pseudictyota dubia</name>
    <dbReference type="NCBI Taxonomy" id="2749911"/>
    <lineage>
        <taxon>Eukaryota</taxon>
        <taxon>Sar</taxon>
        <taxon>Stramenopiles</taxon>
        <taxon>Ochrophyta</taxon>
        <taxon>Bacillariophyta</taxon>
        <taxon>Mediophyceae</taxon>
        <taxon>Biddulphiophycidae</taxon>
        <taxon>Eupodiscales</taxon>
        <taxon>Odontellaceae</taxon>
        <taxon>Pseudictyota</taxon>
    </lineage>
</organism>
<evidence type="ECO:0000313" key="3">
    <source>
        <dbReference type="EMBL" id="CAD8304600.1"/>
    </source>
</evidence>
<reference evidence="3" key="1">
    <citation type="submission" date="2021-01" db="EMBL/GenBank/DDBJ databases">
        <authorList>
            <person name="Corre E."/>
            <person name="Pelletier E."/>
            <person name="Niang G."/>
            <person name="Scheremetjew M."/>
            <person name="Finn R."/>
            <person name="Kale V."/>
            <person name="Holt S."/>
            <person name="Cochrane G."/>
            <person name="Meng A."/>
            <person name="Brown T."/>
            <person name="Cohen L."/>
        </authorList>
    </citation>
    <scope>NUCLEOTIDE SEQUENCE</scope>
    <source>
        <strain evidence="3">CCMP147</strain>
    </source>
</reference>
<proteinExistence type="predicted"/>
<keyword evidence="2" id="KW-0472">Membrane</keyword>
<sequence length="240" mass="26213">MIIFGTRFFGDTDAVPGLFYVSTKFFHVDFIPLFPIASYIVLRRRVLSVQGVEIPLSLKSIAIAWLRFLAVAGAAASLIWLMVSVADDSDDHKVIDVILPTSIFLAAVIAASLALFHKSLRNASYERATELASKLGAAGPRAQVLVDRHFGRNTSKTSMVRPTTKASVIQPIPISPNEVDDQEDKFTSEEYEVASEEQSASLVRPNTGDVELNNLADSKGNKNHGANEVGNRHSNDMEIV</sequence>
<protein>
    <submittedName>
        <fullName evidence="3">Uncharacterized protein</fullName>
    </submittedName>
</protein>
<evidence type="ECO:0000256" key="1">
    <source>
        <dbReference type="SAM" id="MobiDB-lite"/>
    </source>
</evidence>
<keyword evidence="2" id="KW-1133">Transmembrane helix</keyword>
<feature type="transmembrane region" description="Helical" evidence="2">
    <location>
        <begin position="63"/>
        <end position="85"/>
    </location>
</feature>
<feature type="transmembrane region" description="Helical" evidence="2">
    <location>
        <begin position="97"/>
        <end position="116"/>
    </location>
</feature>
<evidence type="ECO:0000256" key="2">
    <source>
        <dbReference type="SAM" id="Phobius"/>
    </source>
</evidence>
<dbReference type="EMBL" id="HBED01014025">
    <property type="protein sequence ID" value="CAD8304600.1"/>
    <property type="molecule type" value="Transcribed_RNA"/>
</dbReference>
<accession>A0A7R9Z3L7</accession>
<keyword evidence="2" id="KW-0812">Transmembrane</keyword>
<feature type="compositionally biased region" description="Basic and acidic residues" evidence="1">
    <location>
        <begin position="230"/>
        <end position="240"/>
    </location>
</feature>
<feature type="transmembrane region" description="Helical" evidence="2">
    <location>
        <begin position="25"/>
        <end position="42"/>
    </location>
</feature>